<keyword evidence="3" id="KW-1185">Reference proteome</keyword>
<organism evidence="2 3">
    <name type="scientific">Pleurodeles waltl</name>
    <name type="common">Iberian ribbed newt</name>
    <dbReference type="NCBI Taxonomy" id="8319"/>
    <lineage>
        <taxon>Eukaryota</taxon>
        <taxon>Metazoa</taxon>
        <taxon>Chordata</taxon>
        <taxon>Craniata</taxon>
        <taxon>Vertebrata</taxon>
        <taxon>Euteleostomi</taxon>
        <taxon>Amphibia</taxon>
        <taxon>Batrachia</taxon>
        <taxon>Caudata</taxon>
        <taxon>Salamandroidea</taxon>
        <taxon>Salamandridae</taxon>
        <taxon>Pleurodelinae</taxon>
        <taxon>Pleurodeles</taxon>
    </lineage>
</organism>
<evidence type="ECO:0000256" key="1">
    <source>
        <dbReference type="SAM" id="MobiDB-lite"/>
    </source>
</evidence>
<gene>
    <name evidence="2" type="ORF">NDU88_006320</name>
</gene>
<evidence type="ECO:0000313" key="2">
    <source>
        <dbReference type="EMBL" id="KAJ1181110.1"/>
    </source>
</evidence>
<sequence length="241" mass="24495">MCARSLISYDFFPGSYFWSKDAFAFATDRFIPAGRHLETVALWLRWRRAGCSGGLVGPGGRDRGPGRAGRSRGHGRASRAFDPCWAEEGGRWPACGAAACQVTGVQWGARWAVGPDRGPPVAPVDNCRAPVVGPGAVLLYGCCSPAGPAFGEHLPCGPYGGAERLSHAVSGSHLVTLVGVWGAAGGQSGANRLPGFPVTAATSALRPEVGWSQYGLVGCGASGAGPLEAVGPGGLVVGPAG</sequence>
<dbReference type="AlphaFoldDB" id="A0AAV7TY28"/>
<accession>A0AAV7TY28</accession>
<dbReference type="EMBL" id="JANPWB010000006">
    <property type="protein sequence ID" value="KAJ1181110.1"/>
    <property type="molecule type" value="Genomic_DNA"/>
</dbReference>
<feature type="region of interest" description="Disordered" evidence="1">
    <location>
        <begin position="57"/>
        <end position="78"/>
    </location>
</feature>
<reference evidence="2" key="1">
    <citation type="journal article" date="2022" name="bioRxiv">
        <title>Sequencing and chromosome-scale assembly of the giantPleurodeles waltlgenome.</title>
        <authorList>
            <person name="Brown T."/>
            <person name="Elewa A."/>
            <person name="Iarovenko S."/>
            <person name="Subramanian E."/>
            <person name="Araus A.J."/>
            <person name="Petzold A."/>
            <person name="Susuki M."/>
            <person name="Suzuki K.-i.T."/>
            <person name="Hayashi T."/>
            <person name="Toyoda A."/>
            <person name="Oliveira C."/>
            <person name="Osipova E."/>
            <person name="Leigh N.D."/>
            <person name="Simon A."/>
            <person name="Yun M.H."/>
        </authorList>
    </citation>
    <scope>NUCLEOTIDE SEQUENCE</scope>
    <source>
        <strain evidence="2">20211129_DDA</strain>
        <tissue evidence="2">Liver</tissue>
    </source>
</reference>
<name>A0AAV7TY28_PLEWA</name>
<proteinExistence type="predicted"/>
<comment type="caution">
    <text evidence="2">The sequence shown here is derived from an EMBL/GenBank/DDBJ whole genome shotgun (WGS) entry which is preliminary data.</text>
</comment>
<protein>
    <submittedName>
        <fullName evidence="2">Uncharacterized protein</fullName>
    </submittedName>
</protein>
<evidence type="ECO:0000313" key="3">
    <source>
        <dbReference type="Proteomes" id="UP001066276"/>
    </source>
</evidence>
<dbReference type="Proteomes" id="UP001066276">
    <property type="component" value="Chromosome 3_2"/>
</dbReference>